<protein>
    <recommendedName>
        <fullName evidence="2">protein-tyrosine-phosphatase</fullName>
        <ecNumber evidence="2">3.1.3.48</ecNumber>
    </recommendedName>
</protein>
<feature type="active site" evidence="6">
    <location>
        <position position="15"/>
    </location>
</feature>
<organism evidence="8 9">
    <name type="scientific">Franzmannia pantelleriensis</name>
    <dbReference type="NCBI Taxonomy" id="48727"/>
    <lineage>
        <taxon>Bacteria</taxon>
        <taxon>Pseudomonadati</taxon>
        <taxon>Pseudomonadota</taxon>
        <taxon>Gammaproteobacteria</taxon>
        <taxon>Oceanospirillales</taxon>
        <taxon>Halomonadaceae</taxon>
        <taxon>Franzmannia</taxon>
    </lineage>
</organism>
<evidence type="ECO:0000256" key="5">
    <source>
        <dbReference type="ARBA" id="ARBA00051722"/>
    </source>
</evidence>
<feature type="active site" description="Nucleophile" evidence="6">
    <location>
        <position position="9"/>
    </location>
</feature>
<evidence type="ECO:0000256" key="4">
    <source>
        <dbReference type="ARBA" id="ARBA00022912"/>
    </source>
</evidence>
<dbReference type="Pfam" id="PF01451">
    <property type="entry name" value="LMWPc"/>
    <property type="match status" value="1"/>
</dbReference>
<name>A0A1G9MFK0_9GAMM</name>
<dbReference type="Gene3D" id="3.40.50.2300">
    <property type="match status" value="1"/>
</dbReference>
<dbReference type="InterPro" id="IPR017867">
    <property type="entry name" value="Tyr_phospatase_low_mol_wt"/>
</dbReference>
<accession>A0A1G9MFK0</accession>
<evidence type="ECO:0000256" key="6">
    <source>
        <dbReference type="PIRSR" id="PIRSR617867-1"/>
    </source>
</evidence>
<dbReference type="SMART" id="SM00226">
    <property type="entry name" value="LMWPc"/>
    <property type="match status" value="1"/>
</dbReference>
<dbReference type="PANTHER" id="PTHR11717:SF31">
    <property type="entry name" value="LOW MOLECULAR WEIGHT PROTEIN-TYROSINE-PHOSPHATASE ETP-RELATED"/>
    <property type="match status" value="1"/>
</dbReference>
<dbReference type="EC" id="3.1.3.48" evidence="2"/>
<gene>
    <name evidence="8" type="ORF">SAMN05192555_106211</name>
</gene>
<evidence type="ECO:0000256" key="1">
    <source>
        <dbReference type="ARBA" id="ARBA00011063"/>
    </source>
</evidence>
<keyword evidence="4" id="KW-0904">Protein phosphatase</keyword>
<dbReference type="SUPFAM" id="SSF52788">
    <property type="entry name" value="Phosphotyrosine protein phosphatases I"/>
    <property type="match status" value="1"/>
</dbReference>
<dbReference type="InterPro" id="IPR050438">
    <property type="entry name" value="LMW_PTPase"/>
</dbReference>
<comment type="catalytic activity">
    <reaction evidence="5">
        <text>O-phospho-L-tyrosyl-[protein] + H2O = L-tyrosyl-[protein] + phosphate</text>
        <dbReference type="Rhea" id="RHEA:10684"/>
        <dbReference type="Rhea" id="RHEA-COMP:10136"/>
        <dbReference type="Rhea" id="RHEA-COMP:20101"/>
        <dbReference type="ChEBI" id="CHEBI:15377"/>
        <dbReference type="ChEBI" id="CHEBI:43474"/>
        <dbReference type="ChEBI" id="CHEBI:46858"/>
        <dbReference type="ChEBI" id="CHEBI:61978"/>
        <dbReference type="EC" id="3.1.3.48"/>
    </reaction>
</comment>
<evidence type="ECO:0000313" key="8">
    <source>
        <dbReference type="EMBL" id="SDL72999.1"/>
    </source>
</evidence>
<feature type="domain" description="Phosphotyrosine protein phosphatase I" evidence="7">
    <location>
        <begin position="3"/>
        <end position="141"/>
    </location>
</feature>
<dbReference type="InterPro" id="IPR036196">
    <property type="entry name" value="Ptyr_pPase_sf"/>
</dbReference>
<reference evidence="9" key="1">
    <citation type="submission" date="2016-10" db="EMBL/GenBank/DDBJ databases">
        <authorList>
            <person name="Varghese N."/>
            <person name="Submissions S."/>
        </authorList>
    </citation>
    <scope>NUCLEOTIDE SEQUENCE [LARGE SCALE GENOMIC DNA]</scope>
    <source>
        <strain evidence="9">AAP</strain>
    </source>
</reference>
<dbReference type="AlphaFoldDB" id="A0A1G9MFK0"/>
<dbReference type="PANTHER" id="PTHR11717">
    <property type="entry name" value="LOW MOLECULAR WEIGHT PROTEIN TYROSINE PHOSPHATASE"/>
    <property type="match status" value="1"/>
</dbReference>
<dbReference type="OrthoDB" id="9784339at2"/>
<dbReference type="EMBL" id="FNGH01000006">
    <property type="protein sequence ID" value="SDL72999.1"/>
    <property type="molecule type" value="Genomic_DNA"/>
</dbReference>
<dbReference type="Proteomes" id="UP000199107">
    <property type="component" value="Unassembled WGS sequence"/>
</dbReference>
<evidence type="ECO:0000259" key="7">
    <source>
        <dbReference type="SMART" id="SM00226"/>
    </source>
</evidence>
<dbReference type="CDD" id="cd16343">
    <property type="entry name" value="LMWPTP"/>
    <property type="match status" value="1"/>
</dbReference>
<dbReference type="GO" id="GO:0004725">
    <property type="term" value="F:protein tyrosine phosphatase activity"/>
    <property type="evidence" value="ECO:0007669"/>
    <property type="project" value="UniProtKB-EC"/>
</dbReference>
<dbReference type="PRINTS" id="PR00719">
    <property type="entry name" value="LMWPTPASE"/>
</dbReference>
<feature type="active site" description="Proton donor" evidence="6">
    <location>
        <position position="115"/>
    </location>
</feature>
<dbReference type="RefSeq" id="WP_089658294.1">
    <property type="nucleotide sequence ID" value="NZ_FNGH01000006.1"/>
</dbReference>
<evidence type="ECO:0000256" key="3">
    <source>
        <dbReference type="ARBA" id="ARBA00022801"/>
    </source>
</evidence>
<dbReference type="InterPro" id="IPR023485">
    <property type="entry name" value="Ptyr_pPase"/>
</dbReference>
<keyword evidence="9" id="KW-1185">Reference proteome</keyword>
<evidence type="ECO:0000256" key="2">
    <source>
        <dbReference type="ARBA" id="ARBA00013064"/>
    </source>
</evidence>
<proteinExistence type="inferred from homology"/>
<evidence type="ECO:0000313" key="9">
    <source>
        <dbReference type="Proteomes" id="UP000199107"/>
    </source>
</evidence>
<keyword evidence="3" id="KW-0378">Hydrolase</keyword>
<sequence>MFQKILVVCTGNICRSPVGAAFLTSHLPGRAIASAGLAACIGRPVDPAARSLAERDGLRVDDHLARQLTPELVHNHQLILVMGRAQRDGVVQMVPESWGKTMLFGKWLGDCEIEDPYRQSVEVFARTHEQLKAAATAWAARLE</sequence>
<dbReference type="STRING" id="48727.SAMN05192555_106211"/>
<comment type="similarity">
    <text evidence="1">Belongs to the low molecular weight phosphotyrosine protein phosphatase family.</text>
</comment>